<dbReference type="Gene3D" id="3.40.50.300">
    <property type="entry name" value="P-loop containing nucleotide triphosphate hydrolases"/>
    <property type="match status" value="1"/>
</dbReference>
<evidence type="ECO:0000256" key="1">
    <source>
        <dbReference type="ARBA" id="ARBA00022448"/>
    </source>
</evidence>
<organism evidence="5">
    <name type="scientific">bioreactor metagenome</name>
    <dbReference type="NCBI Taxonomy" id="1076179"/>
    <lineage>
        <taxon>unclassified sequences</taxon>
        <taxon>metagenomes</taxon>
        <taxon>ecological metagenomes</taxon>
    </lineage>
</organism>
<comment type="caution">
    <text evidence="5">The sequence shown here is derived from an EMBL/GenBank/DDBJ whole genome shotgun (WGS) entry which is preliminary data.</text>
</comment>
<sequence length="74" mass="8195">MAGLRPTEIDRVCAIIKSIRDRGITIIVVEHVMKAIMSVSDKLVVMESGKKIAEGNPRDIVKDPLVIEAYFGKE</sequence>
<dbReference type="InterPro" id="IPR027417">
    <property type="entry name" value="P-loop_NTPase"/>
</dbReference>
<accession>A0A645DKX4</accession>
<keyword evidence="2" id="KW-0547">Nucleotide-binding</keyword>
<dbReference type="PANTHER" id="PTHR45772">
    <property type="entry name" value="CONSERVED COMPONENT OF ABC TRANSPORTER FOR NATURAL AMINO ACIDS-RELATED"/>
    <property type="match status" value="1"/>
</dbReference>
<dbReference type="GO" id="GO:0005524">
    <property type="term" value="F:ATP binding"/>
    <property type="evidence" value="ECO:0007669"/>
    <property type="project" value="UniProtKB-KW"/>
</dbReference>
<dbReference type="GO" id="GO:0005886">
    <property type="term" value="C:plasma membrane"/>
    <property type="evidence" value="ECO:0007669"/>
    <property type="project" value="TreeGrafter"/>
</dbReference>
<dbReference type="InterPro" id="IPR051120">
    <property type="entry name" value="ABC_AA/LPS_Transport"/>
</dbReference>
<name>A0A645DKX4_9ZZZZ</name>
<dbReference type="EMBL" id="VSSQ01036881">
    <property type="protein sequence ID" value="MPM89463.1"/>
    <property type="molecule type" value="Genomic_DNA"/>
</dbReference>
<dbReference type="InterPro" id="IPR032823">
    <property type="entry name" value="BCA_ABC_TP_C"/>
</dbReference>
<keyword evidence="1" id="KW-0813">Transport</keyword>
<reference evidence="5" key="1">
    <citation type="submission" date="2019-08" db="EMBL/GenBank/DDBJ databases">
        <authorList>
            <person name="Kucharzyk K."/>
            <person name="Murdoch R.W."/>
            <person name="Higgins S."/>
            <person name="Loffler F."/>
        </authorList>
    </citation>
    <scope>NUCLEOTIDE SEQUENCE</scope>
</reference>
<protein>
    <recommendedName>
        <fullName evidence="4">Branched-chain amino acid ATP-binding cassette transporter C-terminal domain-containing protein</fullName>
    </recommendedName>
</protein>
<keyword evidence="3" id="KW-0067">ATP-binding</keyword>
<gene>
    <name evidence="5" type="ORF">SDC9_136572</name>
</gene>
<evidence type="ECO:0000256" key="3">
    <source>
        <dbReference type="ARBA" id="ARBA00022840"/>
    </source>
</evidence>
<dbReference type="AlphaFoldDB" id="A0A645DKX4"/>
<dbReference type="Pfam" id="PF12399">
    <property type="entry name" value="BCA_ABC_TP_C"/>
    <property type="match status" value="1"/>
</dbReference>
<evidence type="ECO:0000256" key="2">
    <source>
        <dbReference type="ARBA" id="ARBA00022741"/>
    </source>
</evidence>
<feature type="domain" description="Branched-chain amino acid ATP-binding cassette transporter C-terminal" evidence="4">
    <location>
        <begin position="50"/>
        <end position="74"/>
    </location>
</feature>
<proteinExistence type="predicted"/>
<evidence type="ECO:0000313" key="5">
    <source>
        <dbReference type="EMBL" id="MPM89463.1"/>
    </source>
</evidence>
<evidence type="ECO:0000259" key="4">
    <source>
        <dbReference type="Pfam" id="PF12399"/>
    </source>
</evidence>
<dbReference type="SUPFAM" id="SSF52540">
    <property type="entry name" value="P-loop containing nucleoside triphosphate hydrolases"/>
    <property type="match status" value="1"/>
</dbReference>